<protein>
    <submittedName>
        <fullName evidence="1">Uncharacterized protein</fullName>
    </submittedName>
</protein>
<dbReference type="Proteomes" id="UP000663851">
    <property type="component" value="Unassembled WGS sequence"/>
</dbReference>
<feature type="non-terminal residue" evidence="1">
    <location>
        <position position="55"/>
    </location>
</feature>
<dbReference type="AlphaFoldDB" id="A0A821E2L7"/>
<dbReference type="EMBL" id="CAJOBO010018175">
    <property type="protein sequence ID" value="CAF4630242.1"/>
    <property type="molecule type" value="Genomic_DNA"/>
</dbReference>
<sequence>MQKDYKRTHDDLYRMQLDDLDSYHKSNRGNMIRIYHSYLENTPGSKKALNELCER</sequence>
<organism evidence="1 2">
    <name type="scientific">Rotaria socialis</name>
    <dbReference type="NCBI Taxonomy" id="392032"/>
    <lineage>
        <taxon>Eukaryota</taxon>
        <taxon>Metazoa</taxon>
        <taxon>Spiralia</taxon>
        <taxon>Gnathifera</taxon>
        <taxon>Rotifera</taxon>
        <taxon>Eurotatoria</taxon>
        <taxon>Bdelloidea</taxon>
        <taxon>Philodinida</taxon>
        <taxon>Philodinidae</taxon>
        <taxon>Rotaria</taxon>
    </lineage>
</organism>
<name>A0A821E2L7_9BILA</name>
<gene>
    <name evidence="1" type="ORF">HFQ381_LOCUS34657</name>
</gene>
<evidence type="ECO:0000313" key="1">
    <source>
        <dbReference type="EMBL" id="CAF4630242.1"/>
    </source>
</evidence>
<reference evidence="1" key="1">
    <citation type="submission" date="2021-02" db="EMBL/GenBank/DDBJ databases">
        <authorList>
            <person name="Nowell W R."/>
        </authorList>
    </citation>
    <scope>NUCLEOTIDE SEQUENCE</scope>
</reference>
<comment type="caution">
    <text evidence="1">The sequence shown here is derived from an EMBL/GenBank/DDBJ whole genome shotgun (WGS) entry which is preliminary data.</text>
</comment>
<evidence type="ECO:0000313" key="2">
    <source>
        <dbReference type="Proteomes" id="UP000663851"/>
    </source>
</evidence>
<accession>A0A821E2L7</accession>
<proteinExistence type="predicted"/>